<reference evidence="14 15" key="1">
    <citation type="journal article" date="2016" name="Mol. Biol. Evol.">
        <title>Comparative Genomics of Early-Diverging Mushroom-Forming Fungi Provides Insights into the Origins of Lignocellulose Decay Capabilities.</title>
        <authorList>
            <person name="Nagy L.G."/>
            <person name="Riley R."/>
            <person name="Tritt A."/>
            <person name="Adam C."/>
            <person name="Daum C."/>
            <person name="Floudas D."/>
            <person name="Sun H."/>
            <person name="Yadav J.S."/>
            <person name="Pangilinan J."/>
            <person name="Larsson K.H."/>
            <person name="Matsuura K."/>
            <person name="Barry K."/>
            <person name="Labutti K."/>
            <person name="Kuo R."/>
            <person name="Ohm R.A."/>
            <person name="Bhattacharya S.S."/>
            <person name="Shirouzu T."/>
            <person name="Yoshinaga Y."/>
            <person name="Martin F.M."/>
            <person name="Grigoriev I.V."/>
            <person name="Hibbett D.S."/>
        </authorList>
    </citation>
    <scope>NUCLEOTIDE SEQUENCE [LARGE SCALE GENOMIC DNA]</scope>
    <source>
        <strain evidence="14 15">HHB10207 ss-3</strain>
    </source>
</reference>
<dbReference type="GO" id="GO:0000712">
    <property type="term" value="P:resolution of meiotic recombination intermediates"/>
    <property type="evidence" value="ECO:0007669"/>
    <property type="project" value="TreeGrafter"/>
</dbReference>
<dbReference type="Proteomes" id="UP000076798">
    <property type="component" value="Unassembled WGS sequence"/>
</dbReference>
<dbReference type="GO" id="GO:0031297">
    <property type="term" value="P:replication fork processing"/>
    <property type="evidence" value="ECO:0007669"/>
    <property type="project" value="TreeGrafter"/>
</dbReference>
<evidence type="ECO:0000256" key="11">
    <source>
        <dbReference type="ARBA" id="ARBA00023242"/>
    </source>
</evidence>
<feature type="compositionally biased region" description="Acidic residues" evidence="13">
    <location>
        <begin position="9"/>
        <end position="18"/>
    </location>
</feature>
<evidence type="ECO:0000256" key="10">
    <source>
        <dbReference type="ARBA" id="ARBA00023204"/>
    </source>
</evidence>
<dbReference type="GO" id="GO:0031573">
    <property type="term" value="P:mitotic intra-S DNA damage checkpoint signaling"/>
    <property type="evidence" value="ECO:0007669"/>
    <property type="project" value="TreeGrafter"/>
</dbReference>
<feature type="compositionally biased region" description="Acidic residues" evidence="13">
    <location>
        <begin position="56"/>
        <end position="65"/>
    </location>
</feature>
<dbReference type="GO" id="GO:0008821">
    <property type="term" value="F:crossover junction DNA endonuclease activity"/>
    <property type="evidence" value="ECO:0007669"/>
    <property type="project" value="TreeGrafter"/>
</dbReference>
<dbReference type="GO" id="GO:0046872">
    <property type="term" value="F:metal ion binding"/>
    <property type="evidence" value="ECO:0007669"/>
    <property type="project" value="UniProtKB-KW"/>
</dbReference>
<gene>
    <name evidence="14" type="ORF">SISSUDRAFT_1124362</name>
</gene>
<evidence type="ECO:0000256" key="6">
    <source>
        <dbReference type="ARBA" id="ARBA00022763"/>
    </source>
</evidence>
<evidence type="ECO:0008006" key="16">
    <source>
        <dbReference type="Google" id="ProtNLM"/>
    </source>
</evidence>
<keyword evidence="9" id="KW-0233">DNA recombination</keyword>
<dbReference type="InterPro" id="IPR033310">
    <property type="entry name" value="Mms4/EME1/EME2"/>
</dbReference>
<evidence type="ECO:0000256" key="7">
    <source>
        <dbReference type="ARBA" id="ARBA00022801"/>
    </source>
</evidence>
<accession>A0A166IZZ3</accession>
<feature type="compositionally biased region" description="Basic and acidic residues" evidence="13">
    <location>
        <begin position="115"/>
        <end position="160"/>
    </location>
</feature>
<dbReference type="InterPro" id="IPR042530">
    <property type="entry name" value="EME1/EME2_C"/>
</dbReference>
<keyword evidence="8" id="KW-0460">Magnesium</keyword>
<dbReference type="GO" id="GO:0005634">
    <property type="term" value="C:nucleus"/>
    <property type="evidence" value="ECO:0007669"/>
    <property type="project" value="UniProtKB-SubCell"/>
</dbReference>
<protein>
    <recommendedName>
        <fullName evidence="16">ERCC4 domain-containing protein</fullName>
    </recommendedName>
</protein>
<dbReference type="PANTHER" id="PTHR21077">
    <property type="entry name" value="EME1 PROTEIN"/>
    <property type="match status" value="1"/>
</dbReference>
<evidence type="ECO:0000256" key="8">
    <source>
        <dbReference type="ARBA" id="ARBA00022842"/>
    </source>
</evidence>
<evidence type="ECO:0000256" key="5">
    <source>
        <dbReference type="ARBA" id="ARBA00022759"/>
    </source>
</evidence>
<dbReference type="GO" id="GO:0048476">
    <property type="term" value="C:Holliday junction resolvase complex"/>
    <property type="evidence" value="ECO:0007669"/>
    <property type="project" value="InterPro"/>
</dbReference>
<evidence type="ECO:0000256" key="9">
    <source>
        <dbReference type="ARBA" id="ARBA00023172"/>
    </source>
</evidence>
<name>A0A166IZZ3_9AGAM</name>
<dbReference type="AlphaFoldDB" id="A0A166IZZ3"/>
<dbReference type="GO" id="GO:0006302">
    <property type="term" value="P:double-strand break repair"/>
    <property type="evidence" value="ECO:0007669"/>
    <property type="project" value="TreeGrafter"/>
</dbReference>
<feature type="compositionally biased region" description="Basic residues" evidence="13">
    <location>
        <begin position="104"/>
        <end position="114"/>
    </location>
</feature>
<organism evidence="14 15">
    <name type="scientific">Sistotremastrum suecicum HHB10207 ss-3</name>
    <dbReference type="NCBI Taxonomy" id="1314776"/>
    <lineage>
        <taxon>Eukaryota</taxon>
        <taxon>Fungi</taxon>
        <taxon>Dikarya</taxon>
        <taxon>Basidiomycota</taxon>
        <taxon>Agaricomycotina</taxon>
        <taxon>Agaricomycetes</taxon>
        <taxon>Sistotremastrales</taxon>
        <taxon>Sistotremastraceae</taxon>
        <taxon>Sistotremastrum</taxon>
    </lineage>
</organism>
<keyword evidence="15" id="KW-1185">Reference proteome</keyword>
<evidence type="ECO:0000313" key="15">
    <source>
        <dbReference type="Proteomes" id="UP000076798"/>
    </source>
</evidence>
<evidence type="ECO:0000256" key="13">
    <source>
        <dbReference type="SAM" id="MobiDB-lite"/>
    </source>
</evidence>
<keyword evidence="4" id="KW-0479">Metal-binding</keyword>
<dbReference type="EMBL" id="KV428005">
    <property type="protein sequence ID" value="KZT44241.1"/>
    <property type="molecule type" value="Genomic_DNA"/>
</dbReference>
<keyword evidence="12" id="KW-0469">Meiosis</keyword>
<keyword evidence="5" id="KW-0255">Endonuclease</keyword>
<evidence type="ECO:0000256" key="1">
    <source>
        <dbReference type="ARBA" id="ARBA00001946"/>
    </source>
</evidence>
<dbReference type="OrthoDB" id="343092at2759"/>
<proteinExistence type="predicted"/>
<keyword evidence="11" id="KW-0539">Nucleus</keyword>
<comment type="subcellular location">
    <subcellularLocation>
        <location evidence="2">Nucleus</location>
    </subcellularLocation>
</comment>
<feature type="compositionally biased region" description="Low complexity" evidence="13">
    <location>
        <begin position="23"/>
        <end position="37"/>
    </location>
</feature>
<evidence type="ECO:0000256" key="4">
    <source>
        <dbReference type="ARBA" id="ARBA00022723"/>
    </source>
</evidence>
<sequence>MPITREIISIDDSDEDEVVCLGSTQQSSQAVSRASSAGPLPPSSQLDIGDYGFEFSDAEDDDDLLMGDPLARFLAARPNARPPSPKRKQLHDSSAEDDSSPARPAKKATQRKPRKTEEEKAREKAEKEAQKAAKKAETQLKRDMAKQAKADEKENKKRTQDANKLVINKKDTLKDAFIELGASLTTLSFVPALRTKVAEYGCTVSDSPCRDNPSLKQFKNLIRWKRRMTAEFDESTKEFIPLAPGKEYIRTELTCMLYWHAAEIADSKGHILNVVASLRSVLSHKHQVMIMILGWERHKKKRGEKRDVENEFVDLQIERCPVIHVEDEESAVTWIYNLTADLGMKPHKLLQKSYLSFCPNTKITTGIDPNDTFKKMLSQIPMITESAAAGIAEERHTLNTLFEAFEACATDRERSELLFNTEIRYNKDGTSSKRGALKGVLAARVATVIWGEDPLRVVAAGS</sequence>
<dbReference type="Gene3D" id="3.40.50.10130">
    <property type="match status" value="1"/>
</dbReference>
<evidence type="ECO:0000313" key="14">
    <source>
        <dbReference type="EMBL" id="KZT44241.1"/>
    </source>
</evidence>
<keyword evidence="7" id="KW-0378">Hydrolase</keyword>
<keyword evidence="3" id="KW-0540">Nuclease</keyword>
<dbReference type="PANTHER" id="PTHR21077:SF5">
    <property type="entry name" value="CROSSOVER JUNCTION ENDONUCLEASE MMS4"/>
    <property type="match status" value="1"/>
</dbReference>
<feature type="region of interest" description="Disordered" evidence="13">
    <location>
        <begin position="1"/>
        <end position="160"/>
    </location>
</feature>
<evidence type="ECO:0000256" key="2">
    <source>
        <dbReference type="ARBA" id="ARBA00004123"/>
    </source>
</evidence>
<evidence type="ECO:0000256" key="3">
    <source>
        <dbReference type="ARBA" id="ARBA00022722"/>
    </source>
</evidence>
<evidence type="ECO:0000256" key="12">
    <source>
        <dbReference type="ARBA" id="ARBA00023254"/>
    </source>
</evidence>
<keyword evidence="6" id="KW-0227">DNA damage</keyword>
<keyword evidence="10" id="KW-0234">DNA repair</keyword>
<dbReference type="Gene3D" id="1.10.150.670">
    <property type="entry name" value="Crossover junction endonuclease EME1, DNA-binding domain"/>
    <property type="match status" value="1"/>
</dbReference>
<dbReference type="STRING" id="1314776.A0A166IZZ3"/>
<comment type="cofactor">
    <cofactor evidence="1">
        <name>Mg(2+)</name>
        <dbReference type="ChEBI" id="CHEBI:18420"/>
    </cofactor>
</comment>